<dbReference type="Proteomes" id="UP000507470">
    <property type="component" value="Unassembled WGS sequence"/>
</dbReference>
<dbReference type="InterPro" id="IPR001478">
    <property type="entry name" value="PDZ"/>
</dbReference>
<reference evidence="6 7" key="1">
    <citation type="submission" date="2020-06" db="EMBL/GenBank/DDBJ databases">
        <authorList>
            <person name="Li R."/>
            <person name="Bekaert M."/>
        </authorList>
    </citation>
    <scope>NUCLEOTIDE SEQUENCE [LARGE SCALE GENOMIC DNA]</scope>
    <source>
        <strain evidence="7">wild</strain>
    </source>
</reference>
<feature type="compositionally biased region" description="Basic and acidic residues" evidence="4">
    <location>
        <begin position="1822"/>
        <end position="1833"/>
    </location>
</feature>
<evidence type="ECO:0000313" key="7">
    <source>
        <dbReference type="Proteomes" id="UP000507470"/>
    </source>
</evidence>
<dbReference type="GO" id="GO:0098609">
    <property type="term" value="P:cell-cell adhesion"/>
    <property type="evidence" value="ECO:0007669"/>
    <property type="project" value="TreeGrafter"/>
</dbReference>
<feature type="compositionally biased region" description="Polar residues" evidence="4">
    <location>
        <begin position="1766"/>
        <end position="1781"/>
    </location>
</feature>
<feature type="compositionally biased region" description="Basic and acidic residues" evidence="4">
    <location>
        <begin position="1139"/>
        <end position="1148"/>
    </location>
</feature>
<feature type="compositionally biased region" description="Basic and acidic residues" evidence="4">
    <location>
        <begin position="510"/>
        <end position="523"/>
    </location>
</feature>
<dbReference type="InterPro" id="IPR003591">
    <property type="entry name" value="Leu-rich_rpt_typical-subtyp"/>
</dbReference>
<dbReference type="Gene3D" id="2.30.42.10">
    <property type="match status" value="4"/>
</dbReference>
<feature type="compositionally biased region" description="Polar residues" evidence="4">
    <location>
        <begin position="1694"/>
        <end position="1704"/>
    </location>
</feature>
<dbReference type="InterPro" id="IPR001611">
    <property type="entry name" value="Leu-rich_rpt"/>
</dbReference>
<feature type="compositionally biased region" description="Basic and acidic residues" evidence="4">
    <location>
        <begin position="534"/>
        <end position="561"/>
    </location>
</feature>
<evidence type="ECO:0000313" key="6">
    <source>
        <dbReference type="EMBL" id="CAC5374968.1"/>
    </source>
</evidence>
<dbReference type="SUPFAM" id="SSF50156">
    <property type="entry name" value="PDZ domain-like"/>
    <property type="match status" value="4"/>
</dbReference>
<dbReference type="FunFam" id="2.30.42.10:FF:000041">
    <property type="entry name" value="protein scribble homolog isoform X1"/>
    <property type="match status" value="1"/>
</dbReference>
<feature type="compositionally biased region" description="Basic and acidic residues" evidence="4">
    <location>
        <begin position="479"/>
        <end position="502"/>
    </location>
</feature>
<feature type="compositionally biased region" description="Basic and acidic residues" evidence="4">
    <location>
        <begin position="591"/>
        <end position="610"/>
    </location>
</feature>
<keyword evidence="7" id="KW-1185">Reference proteome</keyword>
<accession>A0A6J8AXF1</accession>
<protein>
    <submittedName>
        <fullName evidence="6">SCRIB</fullName>
    </submittedName>
</protein>
<feature type="coiled-coil region" evidence="3">
    <location>
        <begin position="1848"/>
        <end position="1889"/>
    </location>
</feature>
<dbReference type="CDD" id="cd06703">
    <property type="entry name" value="PDZ2_Scribble-like"/>
    <property type="match status" value="1"/>
</dbReference>
<dbReference type="InterPro" id="IPR055414">
    <property type="entry name" value="LRR_R13L4/SHOC2-like"/>
</dbReference>
<dbReference type="PROSITE" id="PS50106">
    <property type="entry name" value="PDZ"/>
    <property type="match status" value="4"/>
</dbReference>
<evidence type="ECO:0000256" key="1">
    <source>
        <dbReference type="ARBA" id="ARBA00022614"/>
    </source>
</evidence>
<feature type="domain" description="PDZ" evidence="5">
    <location>
        <begin position="891"/>
        <end position="979"/>
    </location>
</feature>
<dbReference type="CDD" id="cd06701">
    <property type="entry name" value="PDZ4_Scribble-like"/>
    <property type="match status" value="1"/>
</dbReference>
<dbReference type="GO" id="GO:0043113">
    <property type="term" value="P:receptor clustering"/>
    <property type="evidence" value="ECO:0007669"/>
    <property type="project" value="TreeGrafter"/>
</dbReference>
<feature type="compositionally biased region" description="Basic and acidic residues" evidence="4">
    <location>
        <begin position="1157"/>
        <end position="1168"/>
    </location>
</feature>
<dbReference type="SMART" id="SM00228">
    <property type="entry name" value="PDZ"/>
    <property type="match status" value="4"/>
</dbReference>
<feature type="domain" description="PDZ" evidence="5">
    <location>
        <begin position="1288"/>
        <end position="1379"/>
    </location>
</feature>
<evidence type="ECO:0000256" key="3">
    <source>
        <dbReference type="SAM" id="Coils"/>
    </source>
</evidence>
<keyword evidence="3" id="KW-0175">Coiled coil</keyword>
<evidence type="ECO:0000256" key="4">
    <source>
        <dbReference type="SAM" id="MobiDB-lite"/>
    </source>
</evidence>
<feature type="domain" description="PDZ" evidence="5">
    <location>
        <begin position="764"/>
        <end position="852"/>
    </location>
</feature>
<feature type="region of interest" description="Disordered" evidence="4">
    <location>
        <begin position="1814"/>
        <end position="1833"/>
    </location>
</feature>
<dbReference type="GO" id="GO:0097120">
    <property type="term" value="P:receptor localization to synapse"/>
    <property type="evidence" value="ECO:0007669"/>
    <property type="project" value="TreeGrafter"/>
</dbReference>
<feature type="compositionally biased region" description="Basic and acidic residues" evidence="4">
    <location>
        <begin position="1413"/>
        <end position="1447"/>
    </location>
</feature>
<dbReference type="GO" id="GO:0045197">
    <property type="term" value="P:establishment or maintenance of epithelial cell apical/basal polarity"/>
    <property type="evidence" value="ECO:0007669"/>
    <property type="project" value="TreeGrafter"/>
</dbReference>
<dbReference type="GO" id="GO:0005912">
    <property type="term" value="C:adherens junction"/>
    <property type="evidence" value="ECO:0007669"/>
    <property type="project" value="TreeGrafter"/>
</dbReference>
<dbReference type="GO" id="GO:0019901">
    <property type="term" value="F:protein kinase binding"/>
    <property type="evidence" value="ECO:0007669"/>
    <property type="project" value="TreeGrafter"/>
</dbReference>
<feature type="region of interest" description="Disordered" evidence="4">
    <location>
        <begin position="1378"/>
        <end position="1464"/>
    </location>
</feature>
<dbReference type="OrthoDB" id="2187496at2759"/>
<dbReference type="PROSITE" id="PS51450">
    <property type="entry name" value="LRR"/>
    <property type="match status" value="4"/>
</dbReference>
<dbReference type="InterPro" id="IPR050614">
    <property type="entry name" value="Synaptic_Scaffolding_LAP-MAGUK"/>
</dbReference>
<dbReference type="SMART" id="SM00364">
    <property type="entry name" value="LRR_BAC"/>
    <property type="match status" value="9"/>
</dbReference>
<keyword evidence="1" id="KW-0433">Leucine-rich repeat</keyword>
<feature type="compositionally biased region" description="Basic and acidic residues" evidence="4">
    <location>
        <begin position="653"/>
        <end position="673"/>
    </location>
</feature>
<dbReference type="SUPFAM" id="SSF52075">
    <property type="entry name" value="Outer arm dynein light chain 1"/>
    <property type="match status" value="1"/>
</dbReference>
<dbReference type="InterPro" id="IPR036034">
    <property type="entry name" value="PDZ_sf"/>
</dbReference>
<feature type="compositionally biased region" description="Polar residues" evidence="4">
    <location>
        <begin position="1608"/>
        <end position="1617"/>
    </location>
</feature>
<dbReference type="CDD" id="cd06702">
    <property type="entry name" value="PDZ3_Scribble-like"/>
    <property type="match status" value="1"/>
</dbReference>
<dbReference type="Pfam" id="PF00595">
    <property type="entry name" value="PDZ"/>
    <property type="match status" value="4"/>
</dbReference>
<gene>
    <name evidence="6" type="ORF">MCOR_12171</name>
</gene>
<feature type="compositionally biased region" description="Polar residues" evidence="4">
    <location>
        <begin position="1525"/>
        <end position="1535"/>
    </location>
</feature>
<feature type="domain" description="PDZ" evidence="5">
    <location>
        <begin position="1192"/>
        <end position="1281"/>
    </location>
</feature>
<feature type="region of interest" description="Disordered" evidence="4">
    <location>
        <begin position="1566"/>
        <end position="1741"/>
    </location>
</feature>
<evidence type="ECO:0000259" key="5">
    <source>
        <dbReference type="PROSITE" id="PS50106"/>
    </source>
</evidence>
<dbReference type="CDD" id="cd06704">
    <property type="entry name" value="PDZ1_Scribble-like"/>
    <property type="match status" value="1"/>
</dbReference>
<dbReference type="Pfam" id="PF23598">
    <property type="entry name" value="LRR_14"/>
    <property type="match status" value="1"/>
</dbReference>
<feature type="compositionally biased region" description="Basic and acidic residues" evidence="4">
    <location>
        <begin position="1753"/>
        <end position="1765"/>
    </location>
</feature>
<feature type="region of interest" description="Disordered" evidence="4">
    <location>
        <begin position="1499"/>
        <end position="1544"/>
    </location>
</feature>
<dbReference type="EMBL" id="CACVKT020002094">
    <property type="protein sequence ID" value="CAC5374968.1"/>
    <property type="molecule type" value="Genomic_DNA"/>
</dbReference>
<dbReference type="FunFam" id="2.30.42.10:FF:000074">
    <property type="entry name" value="protein scribble homolog isoform X2"/>
    <property type="match status" value="1"/>
</dbReference>
<dbReference type="FunFam" id="3.80.10.10:FF:000036">
    <property type="entry name" value="protein scribble homolog isoform X1"/>
    <property type="match status" value="1"/>
</dbReference>
<organism evidence="6 7">
    <name type="scientific">Mytilus coruscus</name>
    <name type="common">Sea mussel</name>
    <dbReference type="NCBI Taxonomy" id="42192"/>
    <lineage>
        <taxon>Eukaryota</taxon>
        <taxon>Metazoa</taxon>
        <taxon>Spiralia</taxon>
        <taxon>Lophotrochozoa</taxon>
        <taxon>Mollusca</taxon>
        <taxon>Bivalvia</taxon>
        <taxon>Autobranchia</taxon>
        <taxon>Pteriomorphia</taxon>
        <taxon>Mytilida</taxon>
        <taxon>Mytiloidea</taxon>
        <taxon>Mytilidae</taxon>
        <taxon>Mytilinae</taxon>
        <taxon>Mytilus</taxon>
    </lineage>
</organism>
<feature type="region of interest" description="Disordered" evidence="4">
    <location>
        <begin position="1753"/>
        <end position="1801"/>
    </location>
</feature>
<feature type="compositionally biased region" description="Basic and acidic residues" evidence="4">
    <location>
        <begin position="568"/>
        <end position="578"/>
    </location>
</feature>
<dbReference type="FunFam" id="3.80.10.10:FF:000599">
    <property type="entry name" value="Leucine-rich repeat-containing protein"/>
    <property type="match status" value="1"/>
</dbReference>
<dbReference type="SUPFAM" id="SSF52058">
    <property type="entry name" value="L domain-like"/>
    <property type="match status" value="1"/>
</dbReference>
<evidence type="ECO:0000256" key="2">
    <source>
        <dbReference type="ARBA" id="ARBA00022737"/>
    </source>
</evidence>
<name>A0A6J8AXF1_MYTCO</name>
<feature type="compositionally biased region" description="Polar residues" evidence="4">
    <location>
        <begin position="1045"/>
        <end position="1118"/>
    </location>
</feature>
<dbReference type="SMART" id="SM00365">
    <property type="entry name" value="LRR_SD22"/>
    <property type="match status" value="6"/>
</dbReference>
<feature type="compositionally biased region" description="Basic and acidic residues" evidence="4">
    <location>
        <begin position="680"/>
        <end position="698"/>
    </location>
</feature>
<dbReference type="SMART" id="SM00369">
    <property type="entry name" value="LRR_TYP"/>
    <property type="match status" value="12"/>
</dbReference>
<feature type="region of interest" description="Disordered" evidence="4">
    <location>
        <begin position="1045"/>
        <end position="1168"/>
    </location>
</feature>
<dbReference type="PANTHER" id="PTHR23119">
    <property type="entry name" value="DISCS LARGE"/>
    <property type="match status" value="1"/>
</dbReference>
<keyword evidence="2" id="KW-0677">Repeat</keyword>
<dbReference type="PANTHER" id="PTHR23119:SF44">
    <property type="entry name" value="PROTEIN LAP4"/>
    <property type="match status" value="1"/>
</dbReference>
<dbReference type="InterPro" id="IPR032675">
    <property type="entry name" value="LRR_dom_sf"/>
</dbReference>
<dbReference type="Gene3D" id="3.80.10.10">
    <property type="entry name" value="Ribonuclease Inhibitor"/>
    <property type="match status" value="4"/>
</dbReference>
<sequence length="1955" mass="217803">MFKCIPLFKACNRQVEYIDRRHCNLTDVPDDILRYTRCLEELLLDANQLKDLPKGFYRLVQLRKLSLSDNEIGRIAPEISNLINLMELDISRNGKVFKTCSVEKTKFKHNEIGRIAPEISNLINLMELDISRNDIGDIPENIKFCKNLQDFDVSSNPLTKLPPGFTQLRNLTRLGLNDVSLDRLPQDIGSLSNLVSLELRENMIKNLPQSISFLSKLEILDLGSNEIDELPEIIGTLPSLQELWLDGNDLTELPPEIGNLKKLSILDVSENQLDYLPEELGGLQCLTDLCLSQNCLENLPDGIGRLRKLTIFKIDQNRLLNLTPTIGNCDNLQELIITENLLSDLPISIGKLKSMTVFNVDRNRLTDIPVEIGRCVRLNVLSLRDNRLLRLPQELGRLEDLHVLDVSGNRLEYLPITVANLNLKALWLSENQAKPMLKFQTDFDERTGQQVLTCFLLPQQDFHTESMENLLRGSTTTDQDSRLSDHIERHRDSKIHFDVPKEDDTDTESEGSHFQRHDTPHPKDLKKRFLKGKTSIDGHVIPHQEKKKEDLVFMPSRDNDPRWSMTIDVEKPHTEKKSPQQSEQPPVIKAPELEGPPRYHGPSDHRHKQESEEEDEREHAKETQPLIKEVIISEAPKVTYEEHNGYYDDQVEEETHEKSETEHEEHDQEKEEYSDSDEENQYREKVVGFDVKTEENTERTTGLRRRDTPYYKKNKRVNLKDEQSRDKVLEILAQIAAKKEGGETQSDSVGGENKEPEMETELIKIQINRQPGQGLGISIAGGRGSTPFKGDDESVFISRVSEDGPAAAAGVTVGDKLLSVNGVNLIDADHYDAVDVLKSSGNNITMVLGREKIVEPKEEEPKEEEEEPTTGFATVSFEQEPGTEVYGEKISTTLLRDHTGLGFSIAGGRGSIPFKGNDQAIYISRVVDGGIAQRDGKIQVGDKLLSINSVDMQDARHDQAVALLTGVDNEIRLVVYREKVVPKEEAVVSPPSGEKLEKITQPLISWQQTPPTTGLNDTFLITQSPVVASSPATIQSETLTMTQSSVVSSGPTVQPISNSPNPYSTATPSSFTYQSQKSPLSPQQISPQATLSPRQETSPSVSPRNVSSEWSTTPTTAVQPPRFVYPGFKSRTTSSSKTVESKNIENESRNSQSESRNIMHEQQNKTVSFERETIKSNHVTINSGDSKHAIDNITIVKAGGPLGLSIVGGSDLSSHPFGVDEPGIFVSKINPDGAASRTNLKIGDRILLVNSKDVTKCKHQEAVMALIAPTYEIHLVVRHDPPPKGLQELSVFKSPGEKLGMSIKGGSKGTYNPEEKLDEGIFISKISSDGAVAKDGRLKVGQRILEVNGTSLIGSTHQEAVRALRSVTDKMIIMVCEGEDPDSPNLTSPDSPNAPVPPRLRDGSVSSIDKDDEDHNIIRKEQEMVRETEEWEKEQLESKQQQRKDAQIKPGTEISPSKIPKARIDPKINTGSVINQVPPDQKSNPPDVIPVTPVKTEQIPVHSDQTHVKRPPVPPKPLAKHEELNVSSRIPTVSPVSPAKKEDLTASVIKQSRIPTAKVAFMGMEESFDEKSSPGTSPKHDNLTASVIKQSRIPMAKSPSLAKEDSLGQDSSMKLNTPSPPPKIDTDTAKISRIPMASPPQSARDNKTNVDIIKQSRIPAAKSQDSDDPIKQSRLPTARLSKPELPSKPKVPNKPTNIGGQPSSLDAIKQSRLPAAKQVEIKTPTSPTLPPQIEHGEELPFKLKKKYFEKEIKEHTEEKPSEKKVNSMTTEELVSDVTSHVNSHDDYEGEITSPSRIPVRTLKAEKRMQDRLEQEGLEALSTEDKKLSPAEERALQAEKRAAWRAARMKSLEVDAMKAEAVIARAQELKKNTAVELAFAEEEENKLNQNGENSKCLPFYANLVVQTKEGDTRVKESSQVLDEKVSKRTMEVVDEKTGKKTLRTFEVSEKIIEHEV</sequence>
<feature type="region of interest" description="Disordered" evidence="4">
    <location>
        <begin position="473"/>
        <end position="719"/>
    </location>
</feature>
<dbReference type="GO" id="GO:0016323">
    <property type="term" value="C:basolateral plasma membrane"/>
    <property type="evidence" value="ECO:0007669"/>
    <property type="project" value="TreeGrafter"/>
</dbReference>
<proteinExistence type="predicted"/>